<dbReference type="Pfam" id="PF16925">
    <property type="entry name" value="TetR_C_13"/>
    <property type="match status" value="1"/>
</dbReference>
<evidence type="ECO:0000256" key="3">
    <source>
        <dbReference type="ARBA" id="ARBA00023163"/>
    </source>
</evidence>
<dbReference type="PROSITE" id="PS50977">
    <property type="entry name" value="HTH_TETR_2"/>
    <property type="match status" value="1"/>
</dbReference>
<dbReference type="PANTHER" id="PTHR47506">
    <property type="entry name" value="TRANSCRIPTIONAL REGULATORY PROTEIN"/>
    <property type="match status" value="1"/>
</dbReference>
<organism evidence="6 7">
    <name type="scientific">Bradyrhizobium elkanii</name>
    <dbReference type="NCBI Taxonomy" id="29448"/>
    <lineage>
        <taxon>Bacteria</taxon>
        <taxon>Pseudomonadati</taxon>
        <taxon>Pseudomonadota</taxon>
        <taxon>Alphaproteobacteria</taxon>
        <taxon>Hyphomicrobiales</taxon>
        <taxon>Nitrobacteraceae</taxon>
        <taxon>Bradyrhizobium</taxon>
    </lineage>
</organism>
<dbReference type="Pfam" id="PF00440">
    <property type="entry name" value="TetR_N"/>
    <property type="match status" value="1"/>
</dbReference>
<keyword evidence="7" id="KW-1185">Reference proteome</keyword>
<dbReference type="RefSeq" id="WP_016842691.1">
    <property type="nucleotide sequence ID" value="NZ_CP126027.1"/>
</dbReference>
<dbReference type="InterPro" id="IPR001647">
    <property type="entry name" value="HTH_TetR"/>
</dbReference>
<evidence type="ECO:0000259" key="5">
    <source>
        <dbReference type="PROSITE" id="PS50977"/>
    </source>
</evidence>
<evidence type="ECO:0000256" key="4">
    <source>
        <dbReference type="PROSITE-ProRule" id="PRU00335"/>
    </source>
</evidence>
<evidence type="ECO:0000256" key="1">
    <source>
        <dbReference type="ARBA" id="ARBA00023015"/>
    </source>
</evidence>
<keyword evidence="3" id="KW-0804">Transcription</keyword>
<feature type="domain" description="HTH tetR-type" evidence="5">
    <location>
        <begin position="6"/>
        <end position="66"/>
    </location>
</feature>
<comment type="caution">
    <text evidence="6">The sequence shown here is derived from an EMBL/GenBank/DDBJ whole genome shotgun (WGS) entry which is preliminary data.</text>
</comment>
<dbReference type="Gene3D" id="1.10.357.10">
    <property type="entry name" value="Tetracycline Repressor, domain 2"/>
    <property type="match status" value="1"/>
</dbReference>
<evidence type="ECO:0000256" key="2">
    <source>
        <dbReference type="ARBA" id="ARBA00023125"/>
    </source>
</evidence>
<dbReference type="SUPFAM" id="SSF48498">
    <property type="entry name" value="Tetracyclin repressor-like, C-terminal domain"/>
    <property type="match status" value="1"/>
</dbReference>
<protein>
    <submittedName>
        <fullName evidence="6">TetR/AcrR family transcriptional repressor of nem operon</fullName>
    </submittedName>
</protein>
<dbReference type="EMBL" id="JBGBZA010000001">
    <property type="protein sequence ID" value="MEY9313237.1"/>
    <property type="molecule type" value="Genomic_DNA"/>
</dbReference>
<evidence type="ECO:0000313" key="7">
    <source>
        <dbReference type="Proteomes" id="UP001565471"/>
    </source>
</evidence>
<dbReference type="PANTHER" id="PTHR47506:SF1">
    <property type="entry name" value="HTH-TYPE TRANSCRIPTIONAL REGULATOR YJDC"/>
    <property type="match status" value="1"/>
</dbReference>
<keyword evidence="2 4" id="KW-0238">DNA-binding</keyword>
<dbReference type="InterPro" id="IPR011075">
    <property type="entry name" value="TetR_C"/>
</dbReference>
<dbReference type="InterPro" id="IPR036271">
    <property type="entry name" value="Tet_transcr_reg_TetR-rel_C_sf"/>
</dbReference>
<dbReference type="Gene3D" id="1.10.10.60">
    <property type="entry name" value="Homeodomain-like"/>
    <property type="match status" value="1"/>
</dbReference>
<name>A0ABV4EQ26_BRAEL</name>
<reference evidence="6 7" key="1">
    <citation type="submission" date="2024-07" db="EMBL/GenBank/DDBJ databases">
        <title>Genomic Encyclopedia of Type Strains, Phase V (KMG-V): Genome sequencing to study the core and pangenomes of soil and plant-associated prokaryotes.</title>
        <authorList>
            <person name="Whitman W."/>
        </authorList>
    </citation>
    <scope>NUCLEOTIDE SEQUENCE [LARGE SCALE GENOMIC DNA]</scope>
    <source>
        <strain evidence="6 7">USDA 415</strain>
    </source>
</reference>
<proteinExistence type="predicted"/>
<dbReference type="Proteomes" id="UP001565471">
    <property type="component" value="Unassembled WGS sequence"/>
</dbReference>
<dbReference type="SUPFAM" id="SSF46689">
    <property type="entry name" value="Homeodomain-like"/>
    <property type="match status" value="1"/>
</dbReference>
<feature type="DNA-binding region" description="H-T-H motif" evidence="4">
    <location>
        <begin position="29"/>
        <end position="48"/>
    </location>
</feature>
<dbReference type="InterPro" id="IPR009057">
    <property type="entry name" value="Homeodomain-like_sf"/>
</dbReference>
<evidence type="ECO:0000313" key="6">
    <source>
        <dbReference type="EMBL" id="MEY9313237.1"/>
    </source>
</evidence>
<keyword evidence="1" id="KW-0805">Transcription regulation</keyword>
<accession>A0ABV4EQ26</accession>
<gene>
    <name evidence="6" type="ORF">ABIF29_000036</name>
</gene>
<sequence length="194" mass="21477">MARPREFDEDRVLEAVMETFWSNGYRGTSAQALVDATGLGRGSLYAAYVNKHGLLEQALLRYRSRAQAHAAQLRAPGSPVKRLRKLMQDMVDDDLKASRRRGCLATNSAIEVAGRDGRISQLVRENFAILRHAIEETVRRAQVAGEIPARANPKKLGLFLFNAVQGLRVLGQTTPVRDRALLTAIIDQTLASLK</sequence>